<dbReference type="EMBL" id="JBHFNS010000073">
    <property type="protein sequence ID" value="MFB2937466.1"/>
    <property type="molecule type" value="Genomic_DNA"/>
</dbReference>
<protein>
    <submittedName>
        <fullName evidence="2">GUN4 domain-containing protein</fullName>
    </submittedName>
</protein>
<gene>
    <name evidence="2" type="ORF">ACE1B6_19635</name>
</gene>
<reference evidence="2 3" key="1">
    <citation type="submission" date="2024-09" db="EMBL/GenBank/DDBJ databases">
        <title>Floridaenema gen nov. (Aerosakkonemataceae, Aerosakkonematales ord. nov., Cyanobacteria) from benthic tropical and subtropical fresh waters, with the description of four new species.</title>
        <authorList>
            <person name="Moretto J.A."/>
            <person name="Berthold D.E."/>
            <person name="Lefler F.W."/>
            <person name="Huang I.-S."/>
            <person name="Laughinghouse H. IV."/>
        </authorList>
    </citation>
    <scope>NUCLEOTIDE SEQUENCE [LARGE SCALE GENOMIC DNA]</scope>
    <source>
        <strain evidence="2 3">BLCC-F154</strain>
    </source>
</reference>
<keyword evidence="3" id="KW-1185">Reference proteome</keyword>
<dbReference type="Gene3D" id="1.10.10.1770">
    <property type="entry name" value="Gun4-like"/>
    <property type="match status" value="1"/>
</dbReference>
<evidence type="ECO:0000313" key="3">
    <source>
        <dbReference type="Proteomes" id="UP001576776"/>
    </source>
</evidence>
<comment type="caution">
    <text evidence="2">The sequence shown here is derived from an EMBL/GenBank/DDBJ whole genome shotgun (WGS) entry which is preliminary data.</text>
</comment>
<evidence type="ECO:0000259" key="1">
    <source>
        <dbReference type="Pfam" id="PF05419"/>
    </source>
</evidence>
<evidence type="ECO:0000313" key="2">
    <source>
        <dbReference type="EMBL" id="MFB2937466.1"/>
    </source>
</evidence>
<dbReference type="InterPro" id="IPR008629">
    <property type="entry name" value="GUN4-like"/>
</dbReference>
<dbReference type="Proteomes" id="UP001576776">
    <property type="component" value="Unassembled WGS sequence"/>
</dbReference>
<dbReference type="Gene3D" id="1.25.40.620">
    <property type="match status" value="1"/>
</dbReference>
<dbReference type="PANTHER" id="PTHR34800:SF1">
    <property type="entry name" value="TETRAPYRROLE-BINDING PROTEIN, CHLOROPLASTIC"/>
    <property type="match status" value="1"/>
</dbReference>
<proteinExistence type="predicted"/>
<feature type="domain" description="GUN4-like" evidence="1">
    <location>
        <begin position="2"/>
        <end position="150"/>
    </location>
</feature>
<organism evidence="2 3">
    <name type="scientific">Floridaenema fluviatile BLCC-F154</name>
    <dbReference type="NCBI Taxonomy" id="3153640"/>
    <lineage>
        <taxon>Bacteria</taxon>
        <taxon>Bacillati</taxon>
        <taxon>Cyanobacteriota</taxon>
        <taxon>Cyanophyceae</taxon>
        <taxon>Oscillatoriophycideae</taxon>
        <taxon>Aerosakkonematales</taxon>
        <taxon>Aerosakkonemataceae</taxon>
        <taxon>Floridanema</taxon>
        <taxon>Floridanema fluviatile</taxon>
    </lineage>
</organism>
<accession>A0ABV4YF53</accession>
<dbReference type="InterPro" id="IPR037215">
    <property type="entry name" value="GUN4-like_sf"/>
</dbReference>
<dbReference type="RefSeq" id="WP_413258947.1">
    <property type="nucleotide sequence ID" value="NZ_JBHFNS010000073.1"/>
</dbReference>
<dbReference type="CDD" id="cd16383">
    <property type="entry name" value="GUN4"/>
    <property type="match status" value="1"/>
</dbReference>
<dbReference type="PANTHER" id="PTHR34800">
    <property type="entry name" value="TETRAPYRROLE-BINDING PROTEIN, CHLOROPLASTIC"/>
    <property type="match status" value="1"/>
</dbReference>
<dbReference type="SUPFAM" id="SSF140869">
    <property type="entry name" value="GUN4-like"/>
    <property type="match status" value="1"/>
</dbReference>
<dbReference type="Pfam" id="PF05419">
    <property type="entry name" value="GUN4"/>
    <property type="match status" value="1"/>
</dbReference>
<name>A0ABV4YF53_9CYAN</name>
<sequence>MVDYTTLNDLLAFKKWKDADIETARLMLEIAGKKYYLDSIALKNFPCDELRTIDKFWIDYSKGHFGFSIQKSIYLLKGNRLDDSLDALKYFNEFANAVGWRDARLAEKQPKVTLQTPITETIKMEEDLWLRYNQINFSLDSPPGHLPAVHGILQETENFWRIPSMASSLRWNRINLYTRLESCDL</sequence>